<protein>
    <submittedName>
        <fullName evidence="1">Uncharacterized protein</fullName>
    </submittedName>
</protein>
<organism evidence="1 2">
    <name type="scientific">Nakamurella flavida</name>
    <dbReference type="NCBI Taxonomy" id="363630"/>
    <lineage>
        <taxon>Bacteria</taxon>
        <taxon>Bacillati</taxon>
        <taxon>Actinomycetota</taxon>
        <taxon>Actinomycetes</taxon>
        <taxon>Nakamurellales</taxon>
        <taxon>Nakamurellaceae</taxon>
        <taxon>Nakamurella</taxon>
    </lineage>
</organism>
<name>A0A938YIL8_9ACTN</name>
<keyword evidence="2" id="KW-1185">Reference proteome</keyword>
<comment type="caution">
    <text evidence="1">The sequence shown here is derived from an EMBL/GenBank/DDBJ whole genome shotgun (WGS) entry which is preliminary data.</text>
</comment>
<evidence type="ECO:0000313" key="1">
    <source>
        <dbReference type="EMBL" id="MBM9475286.1"/>
    </source>
</evidence>
<dbReference type="AlphaFoldDB" id="A0A938YIL8"/>
<evidence type="ECO:0000313" key="2">
    <source>
        <dbReference type="Proteomes" id="UP000663801"/>
    </source>
</evidence>
<reference evidence="1" key="1">
    <citation type="submission" date="2021-01" db="EMBL/GenBank/DDBJ databases">
        <title>KCTC 19127 draft genome.</title>
        <authorList>
            <person name="An D."/>
        </authorList>
    </citation>
    <scope>NUCLEOTIDE SEQUENCE</scope>
    <source>
        <strain evidence="1">KCTC 19127</strain>
    </source>
</reference>
<dbReference type="Proteomes" id="UP000663801">
    <property type="component" value="Unassembled WGS sequence"/>
</dbReference>
<proteinExistence type="predicted"/>
<dbReference type="RefSeq" id="WP_205255447.1">
    <property type="nucleotide sequence ID" value="NZ_BAAAPV010000001.1"/>
</dbReference>
<gene>
    <name evidence="1" type="ORF">JL107_02395</name>
</gene>
<sequence length="79" mass="8595">MPENTAPGPDVTEIETILTAVESGSGGDPDRRDREYEVLTRIQAEVNAAVTRAGDEQDSESLRRLLERINDAIDANRAG</sequence>
<dbReference type="EMBL" id="JAERWL010000003">
    <property type="protein sequence ID" value="MBM9475286.1"/>
    <property type="molecule type" value="Genomic_DNA"/>
</dbReference>
<accession>A0A938YIL8</accession>